<name>A0A5J4P2G3_9TREM</name>
<evidence type="ECO:0000256" key="4">
    <source>
        <dbReference type="ARBA" id="ARBA00023054"/>
    </source>
</evidence>
<evidence type="ECO:0000256" key="3">
    <source>
        <dbReference type="ARBA" id="ARBA00022490"/>
    </source>
</evidence>
<feature type="coiled-coil region" evidence="6">
    <location>
        <begin position="245"/>
        <end position="286"/>
    </location>
</feature>
<sequence>MTKGIVRLEGRHDMKDGCKSPIHLHISEDAPVHLHFEPENCKSGTITGHHKAESEEMHNASKQKATGVYLQAPWVPPPARTSTGRSPSEKQRQSTDHNEAYVCHRDTANRGRTIGDHRPELNGMTESVRLAGETTQLGNEADSFKQPPQDHEDETLWTTSVLEQWLRDIDDSMTHVAKAVRNLEECLDEIVFEGRRLTSRDLNRLNQPRDDLVLHADVAVRAGRELCRWAASANRQQERYLARKLDQTQSKEHELASQVRQLNEKLQSTTFELEQKQRLLTEQQNEGMKFNTVNESLETMKGHLQRELRQRDSECSRLSTQIRDLESRSAEERATLRTRLDVAEANLEQMYQTKNALKRAARAQKKRADEAEQALAEALERLTAKEAMVTHFQTRCEENESHASTRDRTSSEERKENRSRSRTQYSILSEKTPREEPRDVSPASSRRNIPSNRNELEEENSHLRTVAADYEQRLNAAEREMDELRASLNQCETMLHTYHRETDAQTEKLQTITEQLKEQSLYKPTTKSTHDGFAINDSENVSIVADLRRQLADARSERAQTEHRAEMRMADLRAQLTQADATNRSLQAYLTFLKRSYASVFQPDLAPLFGTTERTVNVNLATGGYISSHWPVKFPSHQVPEEVDNSNLSTLMPQALPTEKHRC</sequence>
<dbReference type="GO" id="GO:0005813">
    <property type="term" value="C:centrosome"/>
    <property type="evidence" value="ECO:0007669"/>
    <property type="project" value="UniProtKB-SubCell"/>
</dbReference>
<feature type="compositionally biased region" description="Polar residues" evidence="7">
    <location>
        <begin position="442"/>
        <end position="453"/>
    </location>
</feature>
<dbReference type="Proteomes" id="UP000324629">
    <property type="component" value="Unassembled WGS sequence"/>
</dbReference>
<evidence type="ECO:0000256" key="5">
    <source>
        <dbReference type="ARBA" id="ARBA00023212"/>
    </source>
</evidence>
<reference evidence="8 9" key="1">
    <citation type="journal article" date="2019" name="Gigascience">
        <title>Whole-genome sequence of the oriental lung fluke Paragonimus westermani.</title>
        <authorList>
            <person name="Oey H."/>
            <person name="Zakrzewski M."/>
            <person name="Narain K."/>
            <person name="Devi K.R."/>
            <person name="Agatsuma T."/>
            <person name="Nawaratna S."/>
            <person name="Gobert G.N."/>
            <person name="Jones M.K."/>
            <person name="Ragan M.A."/>
            <person name="McManus D.P."/>
            <person name="Krause L."/>
        </authorList>
    </citation>
    <scope>NUCLEOTIDE SEQUENCE [LARGE SCALE GENOMIC DNA]</scope>
    <source>
        <strain evidence="8 9">IND2009</strain>
    </source>
</reference>
<evidence type="ECO:0000313" key="8">
    <source>
        <dbReference type="EMBL" id="KAA3681508.1"/>
    </source>
</evidence>
<evidence type="ECO:0000256" key="7">
    <source>
        <dbReference type="SAM" id="MobiDB-lite"/>
    </source>
</evidence>
<feature type="compositionally biased region" description="Basic and acidic residues" evidence="7">
    <location>
        <begin position="87"/>
        <end position="98"/>
    </location>
</feature>
<dbReference type="InterPro" id="IPR026099">
    <property type="entry name" value="Odf2-rel"/>
</dbReference>
<feature type="region of interest" description="Disordered" evidence="7">
    <location>
        <begin position="394"/>
        <end position="463"/>
    </location>
</feature>
<dbReference type="EMBL" id="QNGE01000187">
    <property type="protein sequence ID" value="KAA3681508.1"/>
    <property type="molecule type" value="Genomic_DNA"/>
</dbReference>
<accession>A0A5J4P2G3</accession>
<comment type="caution">
    <text evidence="8">The sequence shown here is derived from an EMBL/GenBank/DDBJ whole genome shotgun (WGS) entry which is preliminary data.</text>
</comment>
<gene>
    <name evidence="8" type="ORF">DEA37_0010736</name>
</gene>
<feature type="region of interest" description="Disordered" evidence="7">
    <location>
        <begin position="73"/>
        <end position="98"/>
    </location>
</feature>
<comment type="similarity">
    <text evidence="2">Belongs to the ODF2 family.</text>
</comment>
<dbReference type="GO" id="GO:1902018">
    <property type="term" value="P:negative regulation of cilium assembly"/>
    <property type="evidence" value="ECO:0007669"/>
    <property type="project" value="TreeGrafter"/>
</dbReference>
<protein>
    <recommendedName>
        <fullName evidence="10">Outer dense fiber protein 2</fullName>
    </recommendedName>
</protein>
<comment type="subcellular location">
    <subcellularLocation>
        <location evidence="1">Cytoplasm</location>
        <location evidence="1">Cytoskeleton</location>
        <location evidence="1">Microtubule organizing center</location>
        <location evidence="1">Centrosome</location>
    </subcellularLocation>
</comment>
<dbReference type="PANTHER" id="PTHR23162:SF7">
    <property type="entry name" value="PROTEIN BCAP"/>
    <property type="match status" value="1"/>
</dbReference>
<keyword evidence="4 6" id="KW-0175">Coiled coil</keyword>
<evidence type="ECO:0000313" key="9">
    <source>
        <dbReference type="Proteomes" id="UP000324629"/>
    </source>
</evidence>
<evidence type="ECO:0000256" key="1">
    <source>
        <dbReference type="ARBA" id="ARBA00004300"/>
    </source>
</evidence>
<keyword evidence="9" id="KW-1185">Reference proteome</keyword>
<feature type="compositionally biased region" description="Basic and acidic residues" evidence="7">
    <location>
        <begin position="394"/>
        <end position="419"/>
    </location>
</feature>
<keyword evidence="3" id="KW-0963">Cytoplasm</keyword>
<dbReference type="AlphaFoldDB" id="A0A5J4P2G3"/>
<dbReference type="PANTHER" id="PTHR23162">
    <property type="entry name" value="OUTER DENSE FIBER OF SPERM TAILS 2"/>
    <property type="match status" value="1"/>
</dbReference>
<proteinExistence type="inferred from homology"/>
<organism evidence="8 9">
    <name type="scientific">Paragonimus westermani</name>
    <dbReference type="NCBI Taxonomy" id="34504"/>
    <lineage>
        <taxon>Eukaryota</taxon>
        <taxon>Metazoa</taxon>
        <taxon>Spiralia</taxon>
        <taxon>Lophotrochozoa</taxon>
        <taxon>Platyhelminthes</taxon>
        <taxon>Trematoda</taxon>
        <taxon>Digenea</taxon>
        <taxon>Plagiorchiida</taxon>
        <taxon>Troglotremata</taxon>
        <taxon>Troglotrematidae</taxon>
        <taxon>Paragonimus</taxon>
    </lineage>
</organism>
<evidence type="ECO:0008006" key="10">
    <source>
        <dbReference type="Google" id="ProtNLM"/>
    </source>
</evidence>
<evidence type="ECO:0000256" key="2">
    <source>
        <dbReference type="ARBA" id="ARBA00009316"/>
    </source>
</evidence>
<evidence type="ECO:0000256" key="6">
    <source>
        <dbReference type="SAM" id="Coils"/>
    </source>
</evidence>
<feature type="coiled-coil region" evidence="6">
    <location>
        <begin position="333"/>
        <end position="388"/>
    </location>
</feature>
<keyword evidence="5" id="KW-0206">Cytoskeleton</keyword>
<dbReference type="GO" id="GO:0036064">
    <property type="term" value="C:ciliary basal body"/>
    <property type="evidence" value="ECO:0007669"/>
    <property type="project" value="TreeGrafter"/>
</dbReference>